<dbReference type="Gene3D" id="1.20.120.1760">
    <property type="match status" value="1"/>
</dbReference>
<feature type="transmembrane region" description="Helical" evidence="6">
    <location>
        <begin position="226"/>
        <end position="252"/>
    </location>
</feature>
<keyword evidence="6" id="KW-1133">Transmembrane helix</keyword>
<evidence type="ECO:0000256" key="6">
    <source>
        <dbReference type="SAM" id="Phobius"/>
    </source>
</evidence>
<keyword evidence="8" id="KW-1185">Reference proteome</keyword>
<accession>A0A9W8E496</accession>
<dbReference type="InterPro" id="IPR043130">
    <property type="entry name" value="CDP-OH_PTrfase_TM_dom"/>
</dbReference>
<evidence type="ECO:0000313" key="7">
    <source>
        <dbReference type="EMBL" id="KAJ1968673.1"/>
    </source>
</evidence>
<reference evidence="7" key="1">
    <citation type="submission" date="2022-07" db="EMBL/GenBank/DDBJ databases">
        <title>Phylogenomic reconstructions and comparative analyses of Kickxellomycotina fungi.</title>
        <authorList>
            <person name="Reynolds N.K."/>
            <person name="Stajich J.E."/>
            <person name="Barry K."/>
            <person name="Grigoriev I.V."/>
            <person name="Crous P."/>
            <person name="Smith M.E."/>
        </authorList>
    </citation>
    <scope>NUCLEOTIDE SEQUENCE</scope>
    <source>
        <strain evidence="7">RSA 1196</strain>
    </source>
</reference>
<feature type="transmembrane region" description="Helical" evidence="6">
    <location>
        <begin position="325"/>
        <end position="342"/>
    </location>
</feature>
<comment type="subcellular location">
    <subcellularLocation>
        <location evidence="1">Membrane</location>
    </subcellularLocation>
</comment>
<proteinExistence type="inferred from homology"/>
<protein>
    <recommendedName>
        <fullName evidence="9">Ethanolaminephosphotransferase</fullName>
    </recommendedName>
</protein>
<dbReference type="InterPro" id="IPR014472">
    <property type="entry name" value="CHOPT"/>
</dbReference>
<feature type="transmembrane region" description="Helical" evidence="6">
    <location>
        <begin position="85"/>
        <end position="103"/>
    </location>
</feature>
<comment type="similarity">
    <text evidence="2 5">Belongs to the CDP-alcohol phosphatidyltransferase class-I family.</text>
</comment>
<dbReference type="GO" id="GO:0016780">
    <property type="term" value="F:phosphotransferase activity, for other substituted phosphate groups"/>
    <property type="evidence" value="ECO:0007669"/>
    <property type="project" value="InterPro"/>
</dbReference>
<feature type="transmembrane region" description="Helical" evidence="6">
    <location>
        <begin position="264"/>
        <end position="284"/>
    </location>
</feature>
<dbReference type="Proteomes" id="UP001150925">
    <property type="component" value="Unassembled WGS sequence"/>
</dbReference>
<evidence type="ECO:0000313" key="8">
    <source>
        <dbReference type="Proteomes" id="UP001150925"/>
    </source>
</evidence>
<dbReference type="GO" id="GO:0008654">
    <property type="term" value="P:phospholipid biosynthetic process"/>
    <property type="evidence" value="ECO:0007669"/>
    <property type="project" value="InterPro"/>
</dbReference>
<feature type="transmembrane region" description="Helical" evidence="6">
    <location>
        <begin position="148"/>
        <end position="166"/>
    </location>
</feature>
<dbReference type="EMBL" id="JANBPY010000150">
    <property type="protein sequence ID" value="KAJ1968673.1"/>
    <property type="molecule type" value="Genomic_DNA"/>
</dbReference>
<keyword evidence="4 6" id="KW-0472">Membrane</keyword>
<dbReference type="OrthoDB" id="196717at2759"/>
<comment type="caution">
    <text evidence="7">The sequence shown here is derived from an EMBL/GenBank/DDBJ whole genome shotgun (WGS) entry which is preliminary data.</text>
</comment>
<dbReference type="Pfam" id="PF01066">
    <property type="entry name" value="CDP-OH_P_transf"/>
    <property type="match status" value="1"/>
</dbReference>
<evidence type="ECO:0000256" key="1">
    <source>
        <dbReference type="ARBA" id="ARBA00004370"/>
    </source>
</evidence>
<keyword evidence="3 5" id="KW-0808">Transferase</keyword>
<dbReference type="InterPro" id="IPR048254">
    <property type="entry name" value="CDP_ALCOHOL_P_TRANSF_CS"/>
</dbReference>
<evidence type="ECO:0008006" key="9">
    <source>
        <dbReference type="Google" id="ProtNLM"/>
    </source>
</evidence>
<dbReference type="PIRSF" id="PIRSF015665">
    <property type="entry name" value="CHOPT"/>
    <property type="match status" value="1"/>
</dbReference>
<dbReference type="AlphaFoldDB" id="A0A9W8E496"/>
<feature type="transmembrane region" description="Helical" evidence="6">
    <location>
        <begin position="362"/>
        <end position="382"/>
    </location>
</feature>
<evidence type="ECO:0000256" key="4">
    <source>
        <dbReference type="ARBA" id="ARBA00023136"/>
    </source>
</evidence>
<evidence type="ECO:0000256" key="3">
    <source>
        <dbReference type="ARBA" id="ARBA00022679"/>
    </source>
</evidence>
<evidence type="ECO:0000256" key="2">
    <source>
        <dbReference type="ARBA" id="ARBA00010441"/>
    </source>
</evidence>
<name>A0A9W8E496_9FUNG</name>
<evidence type="ECO:0000256" key="5">
    <source>
        <dbReference type="RuleBase" id="RU003750"/>
    </source>
</evidence>
<keyword evidence="6" id="KW-0812">Transmembrane</keyword>
<dbReference type="PANTHER" id="PTHR10414">
    <property type="entry name" value="ETHANOLAMINEPHOSPHOTRANSFERASE"/>
    <property type="match status" value="1"/>
</dbReference>
<dbReference type="GO" id="GO:0016020">
    <property type="term" value="C:membrane"/>
    <property type="evidence" value="ECO:0007669"/>
    <property type="project" value="UniProtKB-SubCell"/>
</dbReference>
<feature type="transmembrane region" description="Helical" evidence="6">
    <location>
        <begin position="58"/>
        <end position="78"/>
    </location>
</feature>
<dbReference type="PROSITE" id="PS00379">
    <property type="entry name" value="CDP_ALCOHOL_P_TRANSF"/>
    <property type="match status" value="1"/>
</dbReference>
<dbReference type="PANTHER" id="PTHR10414:SF77">
    <property type="entry name" value="CDP-ALCOHOL PHOSPHATIDYLTRANSFERASE FAMILY PROTEIN"/>
    <property type="match status" value="1"/>
</dbReference>
<dbReference type="InterPro" id="IPR000462">
    <property type="entry name" value="CDP-OH_P_trans"/>
</dbReference>
<sequence length="405" mass="45163">MVLGRFTSGSTYVSEQGLENLKLYRYQSVDLSWTTHYVLRHYWNWCVTLFPRWMAPNLITLVGFGFVVGNLALFLYYTPDLTGPAPAWLYFSAALGMWLYSTFDNVDGKQARRTGTSSPLGELFDHGCDALNCSLGGLLQAAGMGLGHSWYSVGIIFCTSLTFYLSTWEEYHTKVLFLGIINGPTEGLILACVLMALSGVYGPQIYFENAHASFGSWLAPVVPPHYRVIDCLIVLLFLGVVLAHAPYCLTAVHRVCVRDRKSYTLALAELLPMALFLSCAYLWLASPDSYIFTHQHLALFIITVGIAFGRIATKIILAHVTLSPFPWFTVQMIPVILGAALTNLPRWLGQAPLLTPHSEHTFLWACFVFASVAYVHWALFVIDRFCTYLGIRCLTIPQAPSAKSK</sequence>
<feature type="transmembrane region" description="Helical" evidence="6">
    <location>
        <begin position="296"/>
        <end position="313"/>
    </location>
</feature>
<organism evidence="7 8">
    <name type="scientific">Dispira parvispora</name>
    <dbReference type="NCBI Taxonomy" id="1520584"/>
    <lineage>
        <taxon>Eukaryota</taxon>
        <taxon>Fungi</taxon>
        <taxon>Fungi incertae sedis</taxon>
        <taxon>Zoopagomycota</taxon>
        <taxon>Kickxellomycotina</taxon>
        <taxon>Dimargaritomycetes</taxon>
        <taxon>Dimargaritales</taxon>
        <taxon>Dimargaritaceae</taxon>
        <taxon>Dispira</taxon>
    </lineage>
</organism>
<gene>
    <name evidence="7" type="ORF">IWQ62_001096</name>
</gene>